<dbReference type="InterPro" id="IPR052548">
    <property type="entry name" value="Type_VII_TA_antitoxin"/>
</dbReference>
<sequence>MTPKGRSIRTLRSPMLNRMKKYMDEFMGEKNSFIELIVKRIVAGTRPEKILLFGSYVRGVPTEDSDLDILVIADIPAQKEKASKFMERLERRIKVLQLIRDINYQAPIDLIVYTPEEFKRVKRLNTSFIKEILKNGRVLYERKNQRVG</sequence>
<evidence type="ECO:0000259" key="1">
    <source>
        <dbReference type="Pfam" id="PF01909"/>
    </source>
</evidence>
<reference evidence="3" key="1">
    <citation type="submission" date="2017-09" db="EMBL/GenBank/DDBJ databases">
        <title>Depth-based differentiation of microbial function through sediment-hosted aquifers and enrichment of novel symbionts in the deep terrestrial subsurface.</title>
        <authorList>
            <person name="Probst A.J."/>
            <person name="Ladd B."/>
            <person name="Jarett J.K."/>
            <person name="Geller-Mcgrath D.E."/>
            <person name="Sieber C.M.K."/>
            <person name="Emerson J.B."/>
            <person name="Anantharaman K."/>
            <person name="Thomas B.C."/>
            <person name="Malmstrom R."/>
            <person name="Stieglmeier M."/>
            <person name="Klingl A."/>
            <person name="Woyke T."/>
            <person name="Ryan C.M."/>
            <person name="Banfield J.F."/>
        </authorList>
    </citation>
    <scope>NUCLEOTIDE SEQUENCE [LARGE SCALE GENOMIC DNA]</scope>
</reference>
<dbReference type="Pfam" id="PF01909">
    <property type="entry name" value="NTP_transf_2"/>
    <property type="match status" value="1"/>
</dbReference>
<dbReference type="SUPFAM" id="SSF81301">
    <property type="entry name" value="Nucleotidyltransferase"/>
    <property type="match status" value="1"/>
</dbReference>
<dbReference type="EMBL" id="PFMS01000101">
    <property type="protein sequence ID" value="PIZ15219.1"/>
    <property type="molecule type" value="Genomic_DNA"/>
</dbReference>
<dbReference type="PANTHER" id="PTHR33933">
    <property type="entry name" value="NUCLEOTIDYLTRANSFERASE"/>
    <property type="match status" value="1"/>
</dbReference>
<dbReference type="Gene3D" id="3.30.460.10">
    <property type="entry name" value="Beta Polymerase, domain 2"/>
    <property type="match status" value="1"/>
</dbReference>
<dbReference type="InterPro" id="IPR043519">
    <property type="entry name" value="NT_sf"/>
</dbReference>
<name>A0A2H9PA17_9BACT</name>
<organism evidence="2 3">
    <name type="scientific">Candidatus Desantisbacteria bacterium CG_4_10_14_0_8_um_filter_39_17</name>
    <dbReference type="NCBI Taxonomy" id="1974542"/>
    <lineage>
        <taxon>Bacteria</taxon>
        <taxon>Candidatus Desantisiibacteriota</taxon>
    </lineage>
</organism>
<feature type="domain" description="Polymerase nucleotidyl transferase" evidence="1">
    <location>
        <begin position="42"/>
        <end position="137"/>
    </location>
</feature>
<comment type="caution">
    <text evidence="2">The sequence shown here is derived from an EMBL/GenBank/DDBJ whole genome shotgun (WGS) entry which is preliminary data.</text>
</comment>
<dbReference type="GO" id="GO:0016779">
    <property type="term" value="F:nucleotidyltransferase activity"/>
    <property type="evidence" value="ECO:0007669"/>
    <property type="project" value="InterPro"/>
</dbReference>
<evidence type="ECO:0000313" key="3">
    <source>
        <dbReference type="Proteomes" id="UP000234145"/>
    </source>
</evidence>
<dbReference type="AlphaFoldDB" id="A0A2H9PA17"/>
<accession>A0A2H9PA17</accession>
<proteinExistence type="predicted"/>
<dbReference type="InterPro" id="IPR002934">
    <property type="entry name" value="Polymerase_NTP_transf_dom"/>
</dbReference>
<protein>
    <recommendedName>
        <fullName evidence="1">Polymerase nucleotidyl transferase domain-containing protein</fullName>
    </recommendedName>
</protein>
<evidence type="ECO:0000313" key="2">
    <source>
        <dbReference type="EMBL" id="PIZ15219.1"/>
    </source>
</evidence>
<dbReference type="Proteomes" id="UP000234145">
    <property type="component" value="Unassembled WGS sequence"/>
</dbReference>
<dbReference type="PANTHER" id="PTHR33933:SF3">
    <property type="entry name" value="PROTEIN ADENYLYLTRANSFERASE MJ0604-RELATED"/>
    <property type="match status" value="1"/>
</dbReference>
<dbReference type="CDD" id="cd05403">
    <property type="entry name" value="NT_KNTase_like"/>
    <property type="match status" value="1"/>
</dbReference>
<gene>
    <name evidence="2" type="ORF">COY51_05875</name>
</gene>